<sequence length="99" mass="11060">MEIIKNEDIKAYILLESLIALAIMVFIVSLLLSALKQSQKDIALMRHKEEVVATGLMAIQTKQRQLELNGCHVTINSDQGGLSILENDQEILKISRLSN</sequence>
<dbReference type="NCBIfam" id="NF041013">
    <property type="entry name" value="T4P_ComGE"/>
    <property type="match status" value="1"/>
</dbReference>
<dbReference type="EMBL" id="WLXI01000009">
    <property type="protein sequence ID" value="MTD01016.1"/>
    <property type="molecule type" value="Genomic_DNA"/>
</dbReference>
<dbReference type="Pfam" id="PF11773">
    <property type="entry name" value="ComGE"/>
    <property type="match status" value="1"/>
</dbReference>
<accession>A0A380MGA0</accession>
<dbReference type="RefSeq" id="WP_012657677.1">
    <property type="nucleotide sequence ID" value="NZ_BAABQE010000007.1"/>
</dbReference>
<reference evidence="1 2" key="1">
    <citation type="submission" date="2019-11" db="EMBL/GenBank/DDBJ databases">
        <title>Streptococcus uberis isolated from clinical mastitis cases on a southeastern Queensland dairy.</title>
        <authorList>
            <person name="Workentine M.L."/>
            <person name="Price R."/>
            <person name="Olchowy T."/>
        </authorList>
    </citation>
    <scope>NUCLEOTIDE SEQUENCE [LARGE SCALE GENOMIC DNA]</scope>
    <source>
        <strain evidence="1 2">OLC4459-A17</strain>
    </source>
</reference>
<dbReference type="OMA" id="NGCHIKL"/>
<gene>
    <name evidence="1" type="ORF">GKS16_01785</name>
</gene>
<name>A0A380MGA0_STRUB</name>
<dbReference type="InterPro" id="IPR053468">
    <property type="entry name" value="ComGE-like"/>
</dbReference>
<evidence type="ECO:0000313" key="2">
    <source>
        <dbReference type="Proteomes" id="UP000483839"/>
    </source>
</evidence>
<dbReference type="Proteomes" id="UP000483839">
    <property type="component" value="Unassembled WGS sequence"/>
</dbReference>
<protein>
    <submittedName>
        <fullName evidence="1">Competence protein ComG</fullName>
    </submittedName>
</protein>
<organism evidence="1 2">
    <name type="scientific">Streptococcus uberis</name>
    <dbReference type="NCBI Taxonomy" id="1349"/>
    <lineage>
        <taxon>Bacteria</taxon>
        <taxon>Bacillati</taxon>
        <taxon>Bacillota</taxon>
        <taxon>Bacilli</taxon>
        <taxon>Lactobacillales</taxon>
        <taxon>Streptococcaceae</taxon>
        <taxon>Streptococcus</taxon>
    </lineage>
</organism>
<dbReference type="AlphaFoldDB" id="A0A380MGA0"/>
<proteinExistence type="predicted"/>
<evidence type="ECO:0000313" key="1">
    <source>
        <dbReference type="EMBL" id="MTD01016.1"/>
    </source>
</evidence>
<comment type="caution">
    <text evidence="1">The sequence shown here is derived from an EMBL/GenBank/DDBJ whole genome shotgun (WGS) entry which is preliminary data.</text>
</comment>
<dbReference type="InterPro" id="IPR021749">
    <property type="entry name" value="ComGE"/>
</dbReference>